<proteinExistence type="predicted"/>
<feature type="transmembrane region" description="Helical" evidence="5">
    <location>
        <begin position="316"/>
        <end position="334"/>
    </location>
</feature>
<feature type="transmembrane region" description="Helical" evidence="5">
    <location>
        <begin position="46"/>
        <end position="65"/>
    </location>
</feature>
<comment type="subcellular location">
    <subcellularLocation>
        <location evidence="1">Membrane</location>
        <topology evidence="1">Multi-pass membrane protein</topology>
    </subcellularLocation>
</comment>
<organism evidence="7 8">
    <name type="scientific">Bdellovibrio bacteriovorus</name>
    <dbReference type="NCBI Taxonomy" id="959"/>
    <lineage>
        <taxon>Bacteria</taxon>
        <taxon>Pseudomonadati</taxon>
        <taxon>Bdellovibrionota</taxon>
        <taxon>Bdellovibrionia</taxon>
        <taxon>Bdellovibrionales</taxon>
        <taxon>Pseudobdellovibrionaceae</taxon>
        <taxon>Bdellovibrio</taxon>
    </lineage>
</organism>
<feature type="transmembrane region" description="Helical" evidence="5">
    <location>
        <begin position="77"/>
        <end position="94"/>
    </location>
</feature>
<evidence type="ECO:0000256" key="3">
    <source>
        <dbReference type="ARBA" id="ARBA00022989"/>
    </source>
</evidence>
<feature type="transmembrane region" description="Helical" evidence="5">
    <location>
        <begin position="511"/>
        <end position="529"/>
    </location>
</feature>
<dbReference type="EMBL" id="LUKE01000002">
    <property type="protein sequence ID" value="KYG64724.1"/>
    <property type="molecule type" value="Genomic_DNA"/>
</dbReference>
<evidence type="ECO:0000313" key="8">
    <source>
        <dbReference type="Proteomes" id="UP000075320"/>
    </source>
</evidence>
<keyword evidence="3 5" id="KW-1133">Transmembrane helix</keyword>
<feature type="transmembrane region" description="Helical" evidence="5">
    <location>
        <begin position="181"/>
        <end position="198"/>
    </location>
</feature>
<keyword evidence="4 5" id="KW-0472">Membrane</keyword>
<evidence type="ECO:0000256" key="5">
    <source>
        <dbReference type="SAM" id="Phobius"/>
    </source>
</evidence>
<evidence type="ECO:0000256" key="2">
    <source>
        <dbReference type="ARBA" id="ARBA00022692"/>
    </source>
</evidence>
<dbReference type="PANTHER" id="PTHR37422">
    <property type="entry name" value="TEICHURONIC ACID BIOSYNTHESIS PROTEIN TUAE"/>
    <property type="match status" value="1"/>
</dbReference>
<protein>
    <recommendedName>
        <fullName evidence="6">O-antigen ligase-related domain-containing protein</fullName>
    </recommendedName>
</protein>
<sequence>MSLGSKFYKNLEAAFPQASDWIISWSFLYLSGLVLFVLGFSLPYSVTAFSIYSIALITWGAFCVWRFGVRASLEQSLFAWICFFLFFPKQRMRADGPEALFNLGFSKNLFEIGFYQILEFLIFFALTSSLVRLVLKNRSYILPTAVKFMLLVIGLIVVKSFIQVGFSALKFPFPLQAVLETLPFFYIMVLILAVYLSIKRSSQIDFIAAIFVFLGSVLLVEYVLVKFNFLPIAVYKYTFNYRNGFKSGLMANDLEAGLFLIACASSALYYYFSKKKPIFLFLFISSSFLMVETLNRAHWVPFLTALVILGVLQRRFKELVACVLIFAGVIFPISERTSNMAPPGVEKIWLARSNGGPDAFIQEHYVYAHGRLASTESFKERIGAVYRGVDLFLNFPILGVGPGNVPRYMSDSQIPTKVNIDTLDTQSGLAFYNLIKSGAHVTNTHNLYAYFLAEHGMNFVLLVVALLLFFKSEMYKSLSKIVKDRDSISMSLLIAPLAFLGYYMFQATPPSSILLFFLWILLFIGKVQAVRNSESKT</sequence>
<keyword evidence="8" id="KW-1185">Reference proteome</keyword>
<comment type="caution">
    <text evidence="7">The sequence shown here is derived from an EMBL/GenBank/DDBJ whole genome shotgun (WGS) entry which is preliminary data.</text>
</comment>
<feature type="domain" description="O-antigen ligase-related" evidence="6">
    <location>
        <begin position="282"/>
        <end position="457"/>
    </location>
</feature>
<feature type="transmembrane region" description="Helical" evidence="5">
    <location>
        <begin position="254"/>
        <end position="272"/>
    </location>
</feature>
<evidence type="ECO:0000256" key="1">
    <source>
        <dbReference type="ARBA" id="ARBA00004141"/>
    </source>
</evidence>
<accession>A0A150WLA7</accession>
<name>A0A150WLA7_BDEBC</name>
<dbReference type="Proteomes" id="UP000075320">
    <property type="component" value="Unassembled WGS sequence"/>
</dbReference>
<keyword evidence="2 5" id="KW-0812">Transmembrane</keyword>
<dbReference type="GO" id="GO:0016020">
    <property type="term" value="C:membrane"/>
    <property type="evidence" value="ECO:0007669"/>
    <property type="project" value="UniProtKB-SubCell"/>
</dbReference>
<feature type="transmembrane region" description="Helical" evidence="5">
    <location>
        <begin position="114"/>
        <end position="135"/>
    </location>
</feature>
<dbReference type="RefSeq" id="WP_061835235.1">
    <property type="nucleotide sequence ID" value="NZ_LUKE01000002.1"/>
</dbReference>
<gene>
    <name evidence="7" type="ORF">AZI86_10975</name>
</gene>
<feature type="transmembrane region" description="Helical" evidence="5">
    <location>
        <begin position="210"/>
        <end position="234"/>
    </location>
</feature>
<dbReference type="InterPro" id="IPR051533">
    <property type="entry name" value="WaaL-like"/>
</dbReference>
<feature type="transmembrane region" description="Helical" evidence="5">
    <location>
        <begin position="447"/>
        <end position="468"/>
    </location>
</feature>
<evidence type="ECO:0000259" key="6">
    <source>
        <dbReference type="Pfam" id="PF04932"/>
    </source>
</evidence>
<evidence type="ECO:0000256" key="4">
    <source>
        <dbReference type="ARBA" id="ARBA00023136"/>
    </source>
</evidence>
<dbReference type="Pfam" id="PF04932">
    <property type="entry name" value="Wzy_C"/>
    <property type="match status" value="1"/>
</dbReference>
<dbReference type="PANTHER" id="PTHR37422:SF13">
    <property type="entry name" value="LIPOPOLYSACCHARIDE BIOSYNTHESIS PROTEIN PA4999-RELATED"/>
    <property type="match status" value="1"/>
</dbReference>
<feature type="transmembrane region" description="Helical" evidence="5">
    <location>
        <begin position="21"/>
        <end position="40"/>
    </location>
</feature>
<dbReference type="AlphaFoldDB" id="A0A150WLA7"/>
<reference evidence="7 8" key="1">
    <citation type="submission" date="2016-03" db="EMBL/GenBank/DDBJ databases">
        <authorList>
            <person name="Ploux O."/>
        </authorList>
    </citation>
    <scope>NUCLEOTIDE SEQUENCE [LARGE SCALE GENOMIC DNA]</scope>
    <source>
        <strain evidence="7 8">R0</strain>
    </source>
</reference>
<dbReference type="InterPro" id="IPR007016">
    <property type="entry name" value="O-antigen_ligase-rel_domated"/>
</dbReference>
<feature type="transmembrane region" description="Helical" evidence="5">
    <location>
        <begin position="147"/>
        <end position="169"/>
    </location>
</feature>
<evidence type="ECO:0000313" key="7">
    <source>
        <dbReference type="EMBL" id="KYG64724.1"/>
    </source>
</evidence>